<dbReference type="PROSITE" id="PS51257">
    <property type="entry name" value="PROKAR_LIPOPROTEIN"/>
    <property type="match status" value="1"/>
</dbReference>
<comment type="caution">
    <text evidence="1">The sequence shown here is derived from an EMBL/GenBank/DDBJ whole genome shotgun (WGS) entry which is preliminary data.</text>
</comment>
<dbReference type="RefSeq" id="WP_308862941.1">
    <property type="nucleotide sequence ID" value="NZ_JAVHUL010000003.1"/>
</dbReference>
<evidence type="ECO:0000313" key="1">
    <source>
        <dbReference type="EMBL" id="MDQ7916321.1"/>
    </source>
</evidence>
<proteinExistence type="predicted"/>
<keyword evidence="2" id="KW-1185">Reference proteome</keyword>
<dbReference type="Proteomes" id="UP001230915">
    <property type="component" value="Unassembled WGS sequence"/>
</dbReference>
<evidence type="ECO:0008006" key="3">
    <source>
        <dbReference type="Google" id="ProtNLM"/>
    </source>
</evidence>
<evidence type="ECO:0000313" key="2">
    <source>
        <dbReference type="Proteomes" id="UP001230915"/>
    </source>
</evidence>
<organism evidence="1 2">
    <name type="scientific">Mesonia profundi</name>
    <dbReference type="NCBI Taxonomy" id="3070998"/>
    <lineage>
        <taxon>Bacteria</taxon>
        <taxon>Pseudomonadati</taxon>
        <taxon>Bacteroidota</taxon>
        <taxon>Flavobacteriia</taxon>
        <taxon>Flavobacteriales</taxon>
        <taxon>Flavobacteriaceae</taxon>
        <taxon>Mesonia</taxon>
    </lineage>
</organism>
<sequence>MKKQILYVITSLILLSCGVQKFEDKTYEYSDDITFEIKAMANISMTENVTPSITDTTYITKKGSRFKRMIIKFNNHSNMEQTIDFSKFYLLNDKNLKYKVHFVMQYGKAYGRNIQIRQRTLSANKERSFLMEFHPAFAKGKNPKALLIEDPNVVTRDKVIPLLYLDKD</sequence>
<protein>
    <recommendedName>
        <fullName evidence="3">Lipoprotein</fullName>
    </recommendedName>
</protein>
<gene>
    <name evidence="1" type="ORF">RBU60_01940</name>
</gene>
<name>A0ABU0ZXZ1_9FLAO</name>
<reference evidence="1 2" key="1">
    <citation type="submission" date="2023-08" db="EMBL/GenBank/DDBJ databases">
        <title>Mesonia sp. MT50, isolated from deep-sea sediment of the Mariana Trench.</title>
        <authorList>
            <person name="Fu H."/>
        </authorList>
    </citation>
    <scope>NUCLEOTIDE SEQUENCE [LARGE SCALE GENOMIC DNA]</scope>
    <source>
        <strain evidence="1 2">MT50</strain>
    </source>
</reference>
<dbReference type="EMBL" id="JAVHUL010000003">
    <property type="protein sequence ID" value="MDQ7916321.1"/>
    <property type="molecule type" value="Genomic_DNA"/>
</dbReference>
<accession>A0ABU0ZXZ1</accession>